<organism evidence="1 2">
    <name type="scientific">Colletotrichum cuscutae</name>
    <dbReference type="NCBI Taxonomy" id="1209917"/>
    <lineage>
        <taxon>Eukaryota</taxon>
        <taxon>Fungi</taxon>
        <taxon>Dikarya</taxon>
        <taxon>Ascomycota</taxon>
        <taxon>Pezizomycotina</taxon>
        <taxon>Sordariomycetes</taxon>
        <taxon>Hypocreomycetidae</taxon>
        <taxon>Glomerellales</taxon>
        <taxon>Glomerellaceae</taxon>
        <taxon>Colletotrichum</taxon>
        <taxon>Colletotrichum acutatum species complex</taxon>
    </lineage>
</organism>
<evidence type="ECO:0000313" key="2">
    <source>
        <dbReference type="Proteomes" id="UP001239213"/>
    </source>
</evidence>
<evidence type="ECO:0000313" key="1">
    <source>
        <dbReference type="EMBL" id="KAK1490885.1"/>
    </source>
</evidence>
<dbReference type="EMBL" id="MPDP01000037">
    <property type="protein sequence ID" value="KAK1490885.1"/>
    <property type="molecule type" value="Genomic_DNA"/>
</dbReference>
<protein>
    <submittedName>
        <fullName evidence="1">Uncharacterized protein</fullName>
    </submittedName>
</protein>
<sequence>MRIGNAFAALRILPLSGAIVVAKSGSYMGI</sequence>
<accession>A0AAI9Y9A7</accession>
<name>A0AAI9Y9A7_9PEZI</name>
<gene>
    <name evidence="1" type="ORF">CCUS01_14312</name>
</gene>
<comment type="caution">
    <text evidence="1">The sequence shown here is derived from an EMBL/GenBank/DDBJ whole genome shotgun (WGS) entry which is preliminary data.</text>
</comment>
<proteinExistence type="predicted"/>
<dbReference type="AlphaFoldDB" id="A0AAI9Y9A7"/>
<reference evidence="1" key="1">
    <citation type="submission" date="2016-11" db="EMBL/GenBank/DDBJ databases">
        <title>The genome sequence of Colletotrichum cuscutae.</title>
        <authorList>
            <person name="Baroncelli R."/>
        </authorList>
    </citation>
    <scope>NUCLEOTIDE SEQUENCE</scope>
    <source>
        <strain evidence="1">IMI 304802</strain>
    </source>
</reference>
<keyword evidence="2" id="KW-1185">Reference proteome</keyword>
<dbReference type="Proteomes" id="UP001239213">
    <property type="component" value="Unassembled WGS sequence"/>
</dbReference>